<dbReference type="Proteomes" id="UP001140172">
    <property type="component" value="Unassembled WGS sequence"/>
</dbReference>
<sequence length="316" mass="34456">MGQQDTTQPHGPFSPSLQPFRIPETRLLAINDLVAQVTLTFRTSDDEELRHRYDRSPHLQQLVLTTAISLVNCNYTSGMGRGPGFLIHQMRKKWPIGRRYIFTRHGEPLHSSMHKYFLQLEFTDDDISAAGEDSGELLEIVEMRAVGASPALSSYAGSMIEGLEAVELPEAEVLGYAGAGHSGVTPAMRRASVADQAMQQQSPLMRARSVSRSSFGSVGQPSSAWEQQQQQQRTSPAGRQAPSNVQQPVSAASTATVRASVSPPGDARLGRTVWYRSLHGISPLSRQPKSLSSEGEFFQSGDEQGAHTMPPPPPLP</sequence>
<dbReference type="AlphaFoldDB" id="A0A9W8H9W3"/>
<feature type="compositionally biased region" description="Low complexity" evidence="1">
    <location>
        <begin position="208"/>
        <end position="219"/>
    </location>
</feature>
<evidence type="ECO:0000313" key="2">
    <source>
        <dbReference type="EMBL" id="KAJ2777320.1"/>
    </source>
</evidence>
<evidence type="ECO:0000256" key="1">
    <source>
        <dbReference type="SAM" id="MobiDB-lite"/>
    </source>
</evidence>
<feature type="compositionally biased region" description="Polar residues" evidence="1">
    <location>
        <begin position="233"/>
        <end position="248"/>
    </location>
</feature>
<gene>
    <name evidence="2" type="ORF">GGI15_004544</name>
</gene>
<feature type="region of interest" description="Disordered" evidence="1">
    <location>
        <begin position="197"/>
        <end position="316"/>
    </location>
</feature>
<reference evidence="2" key="1">
    <citation type="submission" date="2022-07" db="EMBL/GenBank/DDBJ databases">
        <title>Phylogenomic reconstructions and comparative analyses of Kickxellomycotina fungi.</title>
        <authorList>
            <person name="Reynolds N.K."/>
            <person name="Stajich J.E."/>
            <person name="Barry K."/>
            <person name="Grigoriev I.V."/>
            <person name="Crous P."/>
            <person name="Smith M.E."/>
        </authorList>
    </citation>
    <scope>NUCLEOTIDE SEQUENCE</scope>
    <source>
        <strain evidence="2">BCRC 34489</strain>
    </source>
</reference>
<feature type="non-terminal residue" evidence="2">
    <location>
        <position position="316"/>
    </location>
</feature>
<evidence type="ECO:0000313" key="3">
    <source>
        <dbReference type="Proteomes" id="UP001140172"/>
    </source>
</evidence>
<comment type="caution">
    <text evidence="2">The sequence shown here is derived from an EMBL/GenBank/DDBJ whole genome shotgun (WGS) entry which is preliminary data.</text>
</comment>
<accession>A0A9W8H9W3</accession>
<protein>
    <submittedName>
        <fullName evidence="2">Uncharacterized protein</fullName>
    </submittedName>
</protein>
<name>A0A9W8H9W3_9FUNG</name>
<proteinExistence type="predicted"/>
<feature type="compositionally biased region" description="Polar residues" evidence="1">
    <location>
        <begin position="284"/>
        <end position="293"/>
    </location>
</feature>
<keyword evidence="3" id="KW-1185">Reference proteome</keyword>
<feature type="compositionally biased region" description="Low complexity" evidence="1">
    <location>
        <begin position="249"/>
        <end position="262"/>
    </location>
</feature>
<dbReference type="EMBL" id="JANBUM010000425">
    <property type="protein sequence ID" value="KAJ2777320.1"/>
    <property type="molecule type" value="Genomic_DNA"/>
</dbReference>
<dbReference type="OrthoDB" id="2313105at2759"/>
<organism evidence="2 3">
    <name type="scientific">Coemansia interrupta</name>
    <dbReference type="NCBI Taxonomy" id="1126814"/>
    <lineage>
        <taxon>Eukaryota</taxon>
        <taxon>Fungi</taxon>
        <taxon>Fungi incertae sedis</taxon>
        <taxon>Zoopagomycota</taxon>
        <taxon>Kickxellomycotina</taxon>
        <taxon>Kickxellomycetes</taxon>
        <taxon>Kickxellales</taxon>
        <taxon>Kickxellaceae</taxon>
        <taxon>Coemansia</taxon>
    </lineage>
</organism>